<keyword evidence="2" id="KW-1185">Reference proteome</keyword>
<evidence type="ECO:0000313" key="2">
    <source>
        <dbReference type="Proteomes" id="UP000838412"/>
    </source>
</evidence>
<gene>
    <name evidence="1" type="primary">Hypp577</name>
    <name evidence="1" type="ORF">BLAG_LOCUS1939</name>
</gene>
<protein>
    <submittedName>
        <fullName evidence="1">Hypp577 protein</fullName>
    </submittedName>
</protein>
<evidence type="ECO:0000313" key="1">
    <source>
        <dbReference type="EMBL" id="CAH1233079.1"/>
    </source>
</evidence>
<sequence length="172" mass="17244">MIVIFTTGNRPSQPGGVNLLIGDANHPGSAIGQLLTSGNLPDGINLVIGPNSGQPAFPGANGGPRKGKQIINNQITVLDSDGGCGGCAGEGAPQIINNQIIAFKAASSFTGGFAPFSSTSSGRRGSSTGQVLLAEILPLFVSTPKPQPAGTPSPPLLLAFLLLPSFSCPSLL</sequence>
<accession>A0A8J9W0D7</accession>
<reference evidence="1" key="1">
    <citation type="submission" date="2022-01" db="EMBL/GenBank/DDBJ databases">
        <authorList>
            <person name="Braso-Vives M."/>
        </authorList>
    </citation>
    <scope>NUCLEOTIDE SEQUENCE</scope>
</reference>
<dbReference type="AlphaFoldDB" id="A0A8J9W0D7"/>
<name>A0A8J9W0D7_BRALA</name>
<organism evidence="1 2">
    <name type="scientific">Branchiostoma lanceolatum</name>
    <name type="common">Common lancelet</name>
    <name type="synonym">Amphioxus lanceolatum</name>
    <dbReference type="NCBI Taxonomy" id="7740"/>
    <lineage>
        <taxon>Eukaryota</taxon>
        <taxon>Metazoa</taxon>
        <taxon>Chordata</taxon>
        <taxon>Cephalochordata</taxon>
        <taxon>Leptocardii</taxon>
        <taxon>Amphioxiformes</taxon>
        <taxon>Branchiostomatidae</taxon>
        <taxon>Branchiostoma</taxon>
    </lineage>
</organism>
<proteinExistence type="predicted"/>
<dbReference type="Proteomes" id="UP000838412">
    <property type="component" value="Chromosome 1"/>
</dbReference>
<dbReference type="EMBL" id="OV696686">
    <property type="protein sequence ID" value="CAH1233079.1"/>
    <property type="molecule type" value="Genomic_DNA"/>
</dbReference>